<dbReference type="GO" id="GO:0003676">
    <property type="term" value="F:nucleic acid binding"/>
    <property type="evidence" value="ECO:0007669"/>
    <property type="project" value="InterPro"/>
</dbReference>
<dbReference type="Ensembl" id="ENSAPOT00000017047.1">
    <property type="protein sequence ID" value="ENSAPOP00000021131.1"/>
    <property type="gene ID" value="ENSAPOG00000001531.1"/>
</dbReference>
<protein>
    <recommendedName>
        <fullName evidence="3">Tc1-like transposase DDE domain-containing protein</fullName>
    </recommendedName>
</protein>
<accession>A0A3Q1FSB6</accession>
<dbReference type="AlphaFoldDB" id="A0A3Q1FSB6"/>
<reference evidence="1" key="2">
    <citation type="submission" date="2025-09" db="UniProtKB">
        <authorList>
            <consortium name="Ensembl"/>
        </authorList>
    </citation>
    <scope>IDENTIFICATION</scope>
</reference>
<evidence type="ECO:0008006" key="3">
    <source>
        <dbReference type="Google" id="ProtNLM"/>
    </source>
</evidence>
<dbReference type="Proteomes" id="UP000257200">
    <property type="component" value="Unplaced"/>
</dbReference>
<organism evidence="1 2">
    <name type="scientific">Acanthochromis polyacanthus</name>
    <name type="common">spiny chromis</name>
    <dbReference type="NCBI Taxonomy" id="80966"/>
    <lineage>
        <taxon>Eukaryota</taxon>
        <taxon>Metazoa</taxon>
        <taxon>Chordata</taxon>
        <taxon>Craniata</taxon>
        <taxon>Vertebrata</taxon>
        <taxon>Euteleostomi</taxon>
        <taxon>Actinopterygii</taxon>
        <taxon>Neopterygii</taxon>
        <taxon>Teleostei</taxon>
        <taxon>Neoteleostei</taxon>
        <taxon>Acanthomorphata</taxon>
        <taxon>Ovalentaria</taxon>
        <taxon>Pomacentridae</taxon>
        <taxon>Acanthochromis</taxon>
    </lineage>
</organism>
<dbReference type="InterPro" id="IPR036397">
    <property type="entry name" value="RNaseH_sf"/>
</dbReference>
<name>A0A3Q1FSB6_9TELE</name>
<dbReference type="Gene3D" id="3.30.420.10">
    <property type="entry name" value="Ribonuclease H-like superfamily/Ribonuclease H"/>
    <property type="match status" value="1"/>
</dbReference>
<proteinExistence type="predicted"/>
<evidence type="ECO:0000313" key="2">
    <source>
        <dbReference type="Proteomes" id="UP000257200"/>
    </source>
</evidence>
<reference evidence="1" key="1">
    <citation type="submission" date="2025-08" db="UniProtKB">
        <authorList>
            <consortium name="Ensembl"/>
        </authorList>
    </citation>
    <scope>IDENTIFICATION</scope>
</reference>
<evidence type="ECO:0000313" key="1">
    <source>
        <dbReference type="Ensembl" id="ENSAPOP00000021131.1"/>
    </source>
</evidence>
<dbReference type="InParanoid" id="A0A3Q1FSB6"/>
<dbReference type="STRING" id="80966.ENSAPOP00000021131"/>
<sequence>MKPQVGFIPQVYGKTMWCLISLKPMWALYTHGGGSVMIWSCMKTKGLGEMTFISGTMNVFEGIKILTDTSVFLHDSDPKHTATSTQEFPKQEKVKTVTWTSMLPHLSPREQLCCVLYLP</sequence>
<keyword evidence="2" id="KW-1185">Reference proteome</keyword>